<dbReference type="InterPro" id="IPR021369">
    <property type="entry name" value="DUF2985"/>
</dbReference>
<dbReference type="VEuPathDB" id="FungiDB:SDRG_15606"/>
<dbReference type="InParanoid" id="T0PWH5"/>
<dbReference type="RefSeq" id="XP_008620006.1">
    <property type="nucleotide sequence ID" value="XM_008621784.1"/>
</dbReference>
<organism evidence="2 3">
    <name type="scientific">Saprolegnia diclina (strain VS20)</name>
    <dbReference type="NCBI Taxonomy" id="1156394"/>
    <lineage>
        <taxon>Eukaryota</taxon>
        <taxon>Sar</taxon>
        <taxon>Stramenopiles</taxon>
        <taxon>Oomycota</taxon>
        <taxon>Saprolegniomycetes</taxon>
        <taxon>Saprolegniales</taxon>
        <taxon>Saprolegniaceae</taxon>
        <taxon>Saprolegnia</taxon>
    </lineage>
</organism>
<gene>
    <name evidence="2" type="ORF">SDRG_15606</name>
</gene>
<evidence type="ECO:0000313" key="3">
    <source>
        <dbReference type="Proteomes" id="UP000030762"/>
    </source>
</evidence>
<feature type="transmembrane region" description="Helical" evidence="1">
    <location>
        <begin position="150"/>
        <end position="171"/>
    </location>
</feature>
<name>T0PWH5_SAPDV</name>
<feature type="transmembrane region" description="Helical" evidence="1">
    <location>
        <begin position="55"/>
        <end position="79"/>
    </location>
</feature>
<keyword evidence="3" id="KW-1185">Reference proteome</keyword>
<dbReference type="GeneID" id="19956333"/>
<dbReference type="Proteomes" id="UP000030762">
    <property type="component" value="Unassembled WGS sequence"/>
</dbReference>
<keyword evidence="1" id="KW-0472">Membrane</keyword>
<dbReference type="Pfam" id="PF11204">
    <property type="entry name" value="DUF2985"/>
    <property type="match status" value="1"/>
</dbReference>
<reference evidence="2 3" key="1">
    <citation type="submission" date="2012-04" db="EMBL/GenBank/DDBJ databases">
        <title>The Genome Sequence of Saprolegnia declina VS20.</title>
        <authorList>
            <consortium name="The Broad Institute Genome Sequencing Platform"/>
            <person name="Russ C."/>
            <person name="Nusbaum C."/>
            <person name="Tyler B."/>
            <person name="van West P."/>
            <person name="Dieguez-Uribeondo J."/>
            <person name="de Bruijn I."/>
            <person name="Tripathy S."/>
            <person name="Jiang R."/>
            <person name="Young S.K."/>
            <person name="Zeng Q."/>
            <person name="Gargeya S."/>
            <person name="Fitzgerald M."/>
            <person name="Haas B."/>
            <person name="Abouelleil A."/>
            <person name="Alvarado L."/>
            <person name="Arachchi H.M."/>
            <person name="Berlin A."/>
            <person name="Chapman S.B."/>
            <person name="Goldberg J."/>
            <person name="Griggs A."/>
            <person name="Gujja S."/>
            <person name="Hansen M."/>
            <person name="Howarth C."/>
            <person name="Imamovic A."/>
            <person name="Larimer J."/>
            <person name="McCowen C."/>
            <person name="Montmayeur A."/>
            <person name="Murphy C."/>
            <person name="Neiman D."/>
            <person name="Pearson M."/>
            <person name="Priest M."/>
            <person name="Roberts A."/>
            <person name="Saif S."/>
            <person name="Shea T."/>
            <person name="Sisk P."/>
            <person name="Sykes S."/>
            <person name="Wortman J."/>
            <person name="Nusbaum C."/>
            <person name="Birren B."/>
        </authorList>
    </citation>
    <scope>NUCLEOTIDE SEQUENCE [LARGE SCALE GENOMIC DNA]</scope>
    <source>
        <strain evidence="2 3">VS20</strain>
    </source>
</reference>
<dbReference type="AlphaFoldDB" id="T0PWH5"/>
<dbReference type="EMBL" id="JH767227">
    <property type="protein sequence ID" value="EQC26576.1"/>
    <property type="molecule type" value="Genomic_DNA"/>
</dbReference>
<proteinExistence type="predicted"/>
<evidence type="ECO:0000256" key="1">
    <source>
        <dbReference type="SAM" id="Phobius"/>
    </source>
</evidence>
<dbReference type="STRING" id="1156394.T0PWH5"/>
<keyword evidence="1" id="KW-1133">Transmembrane helix</keyword>
<dbReference type="OrthoDB" id="6407410at2759"/>
<evidence type="ECO:0000313" key="2">
    <source>
        <dbReference type="EMBL" id="EQC26576.1"/>
    </source>
</evidence>
<protein>
    <submittedName>
        <fullName evidence="2">Uncharacterized protein</fullName>
    </submittedName>
</protein>
<feature type="transmembrane region" description="Helical" evidence="1">
    <location>
        <begin position="120"/>
        <end position="144"/>
    </location>
</feature>
<accession>T0PWH5</accession>
<sequence length="201" mass="22542">MDAMCSKHSRGRRVALSVFIGLTLLVGLLLVLVLSNVFAVPGDTRDSYIEICIQILNATLTLAALMVHPSRLVTLLRLLMYSSSSDMRAEARIQAAFPSLPVEFMDQENPQGINVPMRKLACLMAVLNLQCFLQYPITAVVWFYPFSERPYFVIALALALSCTCTIGAAVWEHRMHRSTVRYRAKRAESAIERFLVEDTSI</sequence>
<dbReference type="OMA" id="PFSERPY"/>
<keyword evidence="1" id="KW-0812">Transmembrane</keyword>